<sequence>MSESIDLLESYGLPSRTEIVAICQQGGYGCSGIPLRQHPDGPVLAWVKYGPSTSLAEATTQDWVSKTLNANPAQGVRAPRVFDAFLSPHPKLPRNIGYIVMEYIDLPDCDENDFKLVARAMNCLIELESPSSAPGPVGGGEAVNAFFPYWDSGLTYNSVRELEEHINLILKSREFHKKQVDLVAESGDRLLLCPCDVKPSKFKKGANGEVVALDFGLACFMPPAFLAFSNTTFNTPFAHKVARYVNYPTSDNVFPMSVASWFLVLYGKCDIALPKSMRLNRKSSAETIVAGR</sequence>
<evidence type="ECO:0000313" key="1">
    <source>
        <dbReference type="EMBL" id="RXW16962.1"/>
    </source>
</evidence>
<name>A0A4Q2DD53_9AGAR</name>
<dbReference type="AlphaFoldDB" id="A0A4Q2DD53"/>
<dbReference type="Proteomes" id="UP000290288">
    <property type="component" value="Unassembled WGS sequence"/>
</dbReference>
<keyword evidence="2" id="KW-1185">Reference proteome</keyword>
<evidence type="ECO:0000313" key="2">
    <source>
        <dbReference type="Proteomes" id="UP000290288"/>
    </source>
</evidence>
<dbReference type="OrthoDB" id="3250044at2759"/>
<dbReference type="InterPro" id="IPR011009">
    <property type="entry name" value="Kinase-like_dom_sf"/>
</dbReference>
<comment type="caution">
    <text evidence="1">The sequence shown here is derived from an EMBL/GenBank/DDBJ whole genome shotgun (WGS) entry which is preliminary data.</text>
</comment>
<evidence type="ECO:0008006" key="3">
    <source>
        <dbReference type="Google" id="ProtNLM"/>
    </source>
</evidence>
<dbReference type="STRING" id="2316362.A0A4Q2DD53"/>
<dbReference type="EMBL" id="SDEE01000384">
    <property type="protein sequence ID" value="RXW16962.1"/>
    <property type="molecule type" value="Genomic_DNA"/>
</dbReference>
<protein>
    <recommendedName>
        <fullName evidence="3">Aminoglycoside phosphotransferase domain-containing protein</fullName>
    </recommendedName>
</protein>
<reference evidence="1 2" key="1">
    <citation type="submission" date="2019-01" db="EMBL/GenBank/DDBJ databases">
        <title>Draft genome sequence of Psathyrella aberdarensis IHI B618.</title>
        <authorList>
            <person name="Buettner E."/>
            <person name="Kellner H."/>
        </authorList>
    </citation>
    <scope>NUCLEOTIDE SEQUENCE [LARGE SCALE GENOMIC DNA]</scope>
    <source>
        <strain evidence="1 2">IHI B618</strain>
    </source>
</reference>
<dbReference type="SUPFAM" id="SSF56112">
    <property type="entry name" value="Protein kinase-like (PK-like)"/>
    <property type="match status" value="1"/>
</dbReference>
<accession>A0A4Q2DD53</accession>
<organism evidence="1 2">
    <name type="scientific">Candolleomyces aberdarensis</name>
    <dbReference type="NCBI Taxonomy" id="2316362"/>
    <lineage>
        <taxon>Eukaryota</taxon>
        <taxon>Fungi</taxon>
        <taxon>Dikarya</taxon>
        <taxon>Basidiomycota</taxon>
        <taxon>Agaricomycotina</taxon>
        <taxon>Agaricomycetes</taxon>
        <taxon>Agaricomycetidae</taxon>
        <taxon>Agaricales</taxon>
        <taxon>Agaricineae</taxon>
        <taxon>Psathyrellaceae</taxon>
        <taxon>Candolleomyces</taxon>
    </lineage>
</organism>
<proteinExistence type="predicted"/>
<gene>
    <name evidence="1" type="ORF">EST38_g8894</name>
</gene>